<dbReference type="AlphaFoldDB" id="A0A8J7U2Q8"/>
<accession>A0A8J7U2Q8</accession>
<protein>
    <submittedName>
        <fullName evidence="1">Uncharacterized protein</fullName>
    </submittedName>
</protein>
<proteinExistence type="predicted"/>
<organism evidence="1 2">
    <name type="scientific">Acanthopleuribacter pedis</name>
    <dbReference type="NCBI Taxonomy" id="442870"/>
    <lineage>
        <taxon>Bacteria</taxon>
        <taxon>Pseudomonadati</taxon>
        <taxon>Acidobacteriota</taxon>
        <taxon>Holophagae</taxon>
        <taxon>Acanthopleuribacterales</taxon>
        <taxon>Acanthopleuribacteraceae</taxon>
        <taxon>Acanthopleuribacter</taxon>
    </lineage>
</organism>
<dbReference type="RefSeq" id="WP_207857522.1">
    <property type="nucleotide sequence ID" value="NZ_JAFREP010000004.1"/>
</dbReference>
<dbReference type="Gene3D" id="3.40.50.2000">
    <property type="entry name" value="Glycogen Phosphorylase B"/>
    <property type="match status" value="1"/>
</dbReference>
<dbReference type="EMBL" id="JAFREP010000004">
    <property type="protein sequence ID" value="MBO1317984.1"/>
    <property type="molecule type" value="Genomic_DNA"/>
</dbReference>
<gene>
    <name evidence="1" type="ORF">J3U88_05880</name>
</gene>
<dbReference type="Proteomes" id="UP000664417">
    <property type="component" value="Unassembled WGS sequence"/>
</dbReference>
<reference evidence="1" key="1">
    <citation type="submission" date="2021-03" db="EMBL/GenBank/DDBJ databases">
        <authorList>
            <person name="Wang G."/>
        </authorList>
    </citation>
    <scope>NUCLEOTIDE SEQUENCE</scope>
    <source>
        <strain evidence="1">KCTC 12899</strain>
    </source>
</reference>
<evidence type="ECO:0000313" key="1">
    <source>
        <dbReference type="EMBL" id="MBO1317984.1"/>
    </source>
</evidence>
<name>A0A8J7U2Q8_9BACT</name>
<keyword evidence="2" id="KW-1185">Reference proteome</keyword>
<evidence type="ECO:0000313" key="2">
    <source>
        <dbReference type="Proteomes" id="UP000664417"/>
    </source>
</evidence>
<sequence length="535" mass="60248">MPKSPHHVSRFPESPWTLIPEARLQDWPQQAAAEAERVTANFAHPRDPDCVKRFLRAAAPRGRWLIHGAGSHTRDLLPLLQQAPDFKPVGIIDRLGDQIESRFGMPVFTPRQARDQNADGVLLSHTCREWDMAVTLAEAGFPAERIHALYRHPDYAAACAPWYADLEQRIPAGIENLIIRCGRSTVIDDAHLARCFNPDTTLSVFAGRRDYFEPATRFPQINVAQSLQAVFTIIRRTGAKTIYLSTGWFNNELALALYQQFPDRRIIHEIFDWNVLFPSDTTVAAFGHHPGTIQRNLLGEYVSLQRAAAVVSKRDGPYWARVVSAGPRPYLAFHAGFLENTPTHTPRSADGTHLIYGGILPDPEFLANYQIDYDFLPLFETLATKPNLSISLFNSLDDGDPRFHPYHERFAAGALRYHARLPYAQFLEHAARGDYGWQAVIHRKEFAPDQICVLPSRAIGYLAAGLPLILDSGWHFLAELVNRFDAGLILDDFRPDAVLARIKGAPHAHHRAGAARLYQWIGQHNEKTLAQLHFA</sequence>
<comment type="caution">
    <text evidence="1">The sequence shown here is derived from an EMBL/GenBank/DDBJ whole genome shotgun (WGS) entry which is preliminary data.</text>
</comment>